<feature type="chain" id="PRO_5045245472" evidence="1">
    <location>
        <begin position="28"/>
        <end position="229"/>
    </location>
</feature>
<organism evidence="2 3">
    <name type="scientific">Chitinophaga chungangae</name>
    <dbReference type="NCBI Taxonomy" id="2821488"/>
    <lineage>
        <taxon>Bacteria</taxon>
        <taxon>Pseudomonadati</taxon>
        <taxon>Bacteroidota</taxon>
        <taxon>Chitinophagia</taxon>
        <taxon>Chitinophagales</taxon>
        <taxon>Chitinophagaceae</taxon>
        <taxon>Chitinophaga</taxon>
    </lineage>
</organism>
<keyword evidence="1" id="KW-0732">Signal</keyword>
<dbReference type="EMBL" id="JAGHKP010000003">
    <property type="protein sequence ID" value="MBO9154269.1"/>
    <property type="molecule type" value="Genomic_DNA"/>
</dbReference>
<dbReference type="Gene3D" id="2.60.40.10">
    <property type="entry name" value="Immunoglobulins"/>
    <property type="match status" value="1"/>
</dbReference>
<comment type="caution">
    <text evidence="2">The sequence shown here is derived from an EMBL/GenBank/DDBJ whole genome shotgun (WGS) entry which is preliminary data.</text>
</comment>
<feature type="signal peptide" evidence="1">
    <location>
        <begin position="1"/>
        <end position="27"/>
    </location>
</feature>
<evidence type="ECO:0000313" key="2">
    <source>
        <dbReference type="EMBL" id="MBO9154269.1"/>
    </source>
</evidence>
<evidence type="ECO:0000313" key="3">
    <source>
        <dbReference type="Proteomes" id="UP000679126"/>
    </source>
</evidence>
<name>A0ABS3YJI5_9BACT</name>
<proteinExistence type="predicted"/>
<keyword evidence="3" id="KW-1185">Reference proteome</keyword>
<sequence length="229" mass="25165">MKNVNMKQLIYTGLLLAAAMVAACNKADEDYKDFAPGGENVYPGKATELTASPGKNRIMLQWLLATDPRIVTCRIYWNRGKDSMDVNVQRTHGVDTISAVLGNMTEGPYLFEVYTYNAQGNRSIKTEINGDVYGEFYESNLLNRTLKKAEIVNGKARLEWDEADPRSPGVRLTFTDAGGTPYSILAPSSENVTILDVLPETGTLEFKTLYLPAANAIDTFAAPAVKVNL</sequence>
<gene>
    <name evidence="2" type="ORF">J7I43_18730</name>
</gene>
<dbReference type="Pfam" id="PF16389">
    <property type="entry name" value="DUF4998"/>
    <property type="match status" value="1"/>
</dbReference>
<dbReference type="SUPFAM" id="SSF49265">
    <property type="entry name" value="Fibronectin type III"/>
    <property type="match status" value="1"/>
</dbReference>
<dbReference type="InterPro" id="IPR013783">
    <property type="entry name" value="Ig-like_fold"/>
</dbReference>
<evidence type="ECO:0000256" key="1">
    <source>
        <dbReference type="SAM" id="SignalP"/>
    </source>
</evidence>
<reference evidence="3" key="1">
    <citation type="submission" date="2021-03" db="EMBL/GenBank/DDBJ databases">
        <title>Assistant Professor.</title>
        <authorList>
            <person name="Huq M.A."/>
        </authorList>
    </citation>
    <scope>NUCLEOTIDE SEQUENCE [LARGE SCALE GENOMIC DNA]</scope>
    <source>
        <strain evidence="3">MAH-28</strain>
    </source>
</reference>
<dbReference type="Proteomes" id="UP000679126">
    <property type="component" value="Unassembled WGS sequence"/>
</dbReference>
<protein>
    <submittedName>
        <fullName evidence="2">DUF4998 domain-containing protein</fullName>
    </submittedName>
</protein>
<dbReference type="InterPro" id="IPR036116">
    <property type="entry name" value="FN3_sf"/>
</dbReference>
<dbReference type="PROSITE" id="PS51257">
    <property type="entry name" value="PROKAR_LIPOPROTEIN"/>
    <property type="match status" value="1"/>
</dbReference>
<accession>A0ABS3YJI5</accession>